<feature type="domain" description="GH11" evidence="16">
    <location>
        <begin position="32"/>
        <end position="221"/>
    </location>
</feature>
<dbReference type="SUPFAM" id="SSF57180">
    <property type="entry name" value="Cellulose-binding domain"/>
    <property type="match status" value="1"/>
</dbReference>
<dbReference type="Pfam" id="PF00734">
    <property type="entry name" value="CBM_1"/>
    <property type="match status" value="1"/>
</dbReference>
<dbReference type="Gene3D" id="2.60.120.180">
    <property type="match status" value="1"/>
</dbReference>
<dbReference type="SUPFAM" id="SSF49899">
    <property type="entry name" value="Concanavalin A-like lectins/glucanases"/>
    <property type="match status" value="1"/>
</dbReference>
<keyword evidence="8 11" id="KW-0119">Carbohydrate metabolism</keyword>
<dbReference type="InterPro" id="IPR001137">
    <property type="entry name" value="Glyco_hydro_11"/>
</dbReference>
<comment type="similarity">
    <text evidence="3 11 12">Belongs to the glycosyl hydrolase 11 (cellulase G) family.</text>
</comment>
<evidence type="ECO:0000256" key="5">
    <source>
        <dbReference type="ARBA" id="ARBA00022651"/>
    </source>
</evidence>
<feature type="domain" description="CBM1" evidence="15">
    <location>
        <begin position="259"/>
        <end position="294"/>
    </location>
</feature>
<comment type="catalytic activity">
    <reaction evidence="1 11 12">
        <text>Endohydrolysis of (1-&gt;4)-beta-D-xylosidic linkages in xylans.</text>
        <dbReference type="EC" id="3.2.1.8"/>
    </reaction>
</comment>
<feature type="signal peptide" evidence="14">
    <location>
        <begin position="1"/>
        <end position="20"/>
    </location>
</feature>
<comment type="caution">
    <text evidence="17">The sequence shown here is derived from an EMBL/GenBank/DDBJ whole genome shotgun (WGS) entry which is preliminary data.</text>
</comment>
<dbReference type="InterPro" id="IPR000254">
    <property type="entry name" value="CBD"/>
</dbReference>
<dbReference type="PROSITE" id="PS51761">
    <property type="entry name" value="GH11_3"/>
    <property type="match status" value="1"/>
</dbReference>
<evidence type="ECO:0000313" key="18">
    <source>
        <dbReference type="Proteomes" id="UP001595075"/>
    </source>
</evidence>
<dbReference type="PROSITE" id="PS00776">
    <property type="entry name" value="GH11_1"/>
    <property type="match status" value="1"/>
</dbReference>
<organism evidence="17 18">
    <name type="scientific">Oculimacula yallundae</name>
    <dbReference type="NCBI Taxonomy" id="86028"/>
    <lineage>
        <taxon>Eukaryota</taxon>
        <taxon>Fungi</taxon>
        <taxon>Dikarya</taxon>
        <taxon>Ascomycota</taxon>
        <taxon>Pezizomycotina</taxon>
        <taxon>Leotiomycetes</taxon>
        <taxon>Helotiales</taxon>
        <taxon>Ploettnerulaceae</taxon>
        <taxon>Oculimacula</taxon>
    </lineage>
</organism>
<sequence>MLSFINLLVASAAFTSSVLAHPANVSEIYERGGTPNSVGTSNGFYYSWWSDGGASATYTNGPGGQYSITWGSGGNLVGGKGWNPGTATRVISYSGQYSPNGNSYLSIYGWTRSPLIEYYIVENFGTYNPSTGATKKGSVTSDGSNYDIYQTTRTNQPSIDGTQTFQQYWSVRSSHRSSGTVTVKNHFDAWAKLGMKLGNHNYQIVATEGYFSSGSATITVSEGTASGGGNNGGGNTGGSTTTSKAATPTNGGGNGGGGSCTALYGQCGGVGFTGATCCSQGTCKAQSQYYSQCL</sequence>
<dbReference type="InterPro" id="IPR033119">
    <property type="entry name" value="GH11_AS_2"/>
</dbReference>
<dbReference type="PRINTS" id="PR00911">
    <property type="entry name" value="GLHYDRLASE11"/>
</dbReference>
<dbReference type="PROSITE" id="PS00777">
    <property type="entry name" value="GH11_2"/>
    <property type="match status" value="1"/>
</dbReference>
<keyword evidence="18" id="KW-1185">Reference proteome</keyword>
<gene>
    <name evidence="17" type="ORF">VTL71DRAFT_7927</name>
</gene>
<feature type="compositionally biased region" description="Low complexity" evidence="13">
    <location>
        <begin position="238"/>
        <end position="249"/>
    </location>
</feature>
<dbReference type="InterPro" id="IPR013319">
    <property type="entry name" value="GH11/12"/>
</dbReference>
<keyword evidence="5 11" id="KW-0858">Xylan degradation</keyword>
<evidence type="ECO:0000256" key="6">
    <source>
        <dbReference type="ARBA" id="ARBA00022729"/>
    </source>
</evidence>
<evidence type="ECO:0000256" key="12">
    <source>
        <dbReference type="RuleBase" id="RU362015"/>
    </source>
</evidence>
<dbReference type="SMART" id="SM00236">
    <property type="entry name" value="fCBD"/>
    <property type="match status" value="1"/>
</dbReference>
<evidence type="ECO:0000259" key="15">
    <source>
        <dbReference type="PROSITE" id="PS51164"/>
    </source>
</evidence>
<dbReference type="PANTHER" id="PTHR46828:SF3">
    <property type="entry name" value="ENDO-1,4-BETA-XYLANASE"/>
    <property type="match status" value="1"/>
</dbReference>
<feature type="active site" description="Nucleophile" evidence="11">
    <location>
        <position position="117"/>
    </location>
</feature>
<feature type="compositionally biased region" description="Gly residues" evidence="13">
    <location>
        <begin position="225"/>
        <end position="237"/>
    </location>
</feature>
<reference evidence="17 18" key="1">
    <citation type="journal article" date="2024" name="Commun. Biol.">
        <title>Comparative genomic analysis of thermophilic fungi reveals convergent evolutionary adaptations and gene losses.</title>
        <authorList>
            <person name="Steindorff A.S."/>
            <person name="Aguilar-Pontes M.V."/>
            <person name="Robinson A.J."/>
            <person name="Andreopoulos B."/>
            <person name="LaButti K."/>
            <person name="Kuo A."/>
            <person name="Mondo S."/>
            <person name="Riley R."/>
            <person name="Otillar R."/>
            <person name="Haridas S."/>
            <person name="Lipzen A."/>
            <person name="Grimwood J."/>
            <person name="Schmutz J."/>
            <person name="Clum A."/>
            <person name="Reid I.D."/>
            <person name="Moisan M.C."/>
            <person name="Butler G."/>
            <person name="Nguyen T.T.M."/>
            <person name="Dewar K."/>
            <person name="Conant G."/>
            <person name="Drula E."/>
            <person name="Henrissat B."/>
            <person name="Hansel C."/>
            <person name="Singer S."/>
            <person name="Hutchinson M.I."/>
            <person name="de Vries R.P."/>
            <person name="Natvig D.O."/>
            <person name="Powell A.J."/>
            <person name="Tsang A."/>
            <person name="Grigoriev I.V."/>
        </authorList>
    </citation>
    <scope>NUCLEOTIDE SEQUENCE [LARGE SCALE GENOMIC DNA]</scope>
    <source>
        <strain evidence="17 18">CBS 494.80</strain>
    </source>
</reference>
<evidence type="ECO:0000256" key="8">
    <source>
        <dbReference type="ARBA" id="ARBA00023277"/>
    </source>
</evidence>
<feature type="region of interest" description="Disordered" evidence="13">
    <location>
        <begin position="222"/>
        <end position="251"/>
    </location>
</feature>
<evidence type="ECO:0000259" key="16">
    <source>
        <dbReference type="PROSITE" id="PS51761"/>
    </source>
</evidence>
<evidence type="ECO:0000256" key="9">
    <source>
        <dbReference type="ARBA" id="ARBA00023295"/>
    </source>
</evidence>
<keyword evidence="6 14" id="KW-0732">Signal</keyword>
<dbReference type="InterPro" id="IPR035971">
    <property type="entry name" value="CBD_sf"/>
</dbReference>
<evidence type="ECO:0000256" key="14">
    <source>
        <dbReference type="SAM" id="SignalP"/>
    </source>
</evidence>
<protein>
    <recommendedName>
        <fullName evidence="4 11">Endo-1,4-beta-xylanase</fullName>
        <ecNumber evidence="4 11">3.2.1.8</ecNumber>
    </recommendedName>
</protein>
<evidence type="ECO:0000313" key="17">
    <source>
        <dbReference type="EMBL" id="KAL2074149.1"/>
    </source>
</evidence>
<evidence type="ECO:0000256" key="3">
    <source>
        <dbReference type="ARBA" id="ARBA00007792"/>
    </source>
</evidence>
<name>A0ABR4CYL4_9HELO</name>
<dbReference type="InterPro" id="IPR013320">
    <property type="entry name" value="ConA-like_dom_sf"/>
</dbReference>
<feature type="chain" id="PRO_5046972510" description="Endo-1,4-beta-xylanase" evidence="14">
    <location>
        <begin position="21"/>
        <end position="294"/>
    </location>
</feature>
<dbReference type="EC" id="3.2.1.8" evidence="4 11"/>
<evidence type="ECO:0000256" key="10">
    <source>
        <dbReference type="ARBA" id="ARBA00023326"/>
    </source>
</evidence>
<evidence type="ECO:0000256" key="13">
    <source>
        <dbReference type="SAM" id="MobiDB-lite"/>
    </source>
</evidence>
<proteinExistence type="inferred from homology"/>
<dbReference type="EMBL" id="JAZHXI010000002">
    <property type="protein sequence ID" value="KAL2074149.1"/>
    <property type="molecule type" value="Genomic_DNA"/>
</dbReference>
<evidence type="ECO:0000256" key="7">
    <source>
        <dbReference type="ARBA" id="ARBA00022801"/>
    </source>
</evidence>
<dbReference type="PROSITE" id="PS51164">
    <property type="entry name" value="CBM1_2"/>
    <property type="match status" value="1"/>
</dbReference>
<comment type="pathway">
    <text evidence="2 11 12">Glycan degradation; xylan degradation.</text>
</comment>
<evidence type="ECO:0000256" key="2">
    <source>
        <dbReference type="ARBA" id="ARBA00004851"/>
    </source>
</evidence>
<keyword evidence="9 11" id="KW-0326">Glycosidase</keyword>
<dbReference type="InterPro" id="IPR018208">
    <property type="entry name" value="GH11_AS_1"/>
</dbReference>
<accession>A0ABR4CYL4</accession>
<evidence type="ECO:0000256" key="1">
    <source>
        <dbReference type="ARBA" id="ARBA00000681"/>
    </source>
</evidence>
<keyword evidence="7 11" id="KW-0378">Hydrolase</keyword>
<dbReference type="Proteomes" id="UP001595075">
    <property type="component" value="Unassembled WGS sequence"/>
</dbReference>
<dbReference type="Pfam" id="PF00457">
    <property type="entry name" value="Glyco_hydro_11"/>
    <property type="match status" value="1"/>
</dbReference>
<dbReference type="InterPro" id="IPR033123">
    <property type="entry name" value="GH11_dom"/>
</dbReference>
<evidence type="ECO:0000256" key="11">
    <source>
        <dbReference type="PROSITE-ProRule" id="PRU01097"/>
    </source>
</evidence>
<dbReference type="PROSITE" id="PS00562">
    <property type="entry name" value="CBM1_1"/>
    <property type="match status" value="1"/>
</dbReference>
<keyword evidence="10 11" id="KW-0624">Polysaccharide degradation</keyword>
<feature type="active site" description="Proton donor" evidence="11">
    <location>
        <position position="208"/>
    </location>
</feature>
<evidence type="ECO:0000256" key="4">
    <source>
        <dbReference type="ARBA" id="ARBA00012590"/>
    </source>
</evidence>
<dbReference type="PANTHER" id="PTHR46828">
    <property type="entry name" value="ENDO-1,4-BETA-XYLANASE A-RELATED"/>
    <property type="match status" value="1"/>
</dbReference>